<dbReference type="Pfam" id="PF00078">
    <property type="entry name" value="RVT_1"/>
    <property type="match status" value="1"/>
</dbReference>
<evidence type="ECO:0008006" key="14">
    <source>
        <dbReference type="Google" id="ProtNLM"/>
    </source>
</evidence>
<dbReference type="Proteomes" id="UP000326396">
    <property type="component" value="Linkage Group LG1"/>
</dbReference>
<dbReference type="SUPFAM" id="SSF57756">
    <property type="entry name" value="Retrovirus zinc finger-like domains"/>
    <property type="match status" value="1"/>
</dbReference>
<dbReference type="GO" id="GO:0008270">
    <property type="term" value="F:zinc ion binding"/>
    <property type="evidence" value="ECO:0007669"/>
    <property type="project" value="UniProtKB-KW"/>
</dbReference>
<keyword evidence="6" id="KW-0695">RNA-directed DNA polymerase</keyword>
<dbReference type="Gene3D" id="3.30.420.10">
    <property type="entry name" value="Ribonuclease H-like superfamily/Ribonuclease H"/>
    <property type="match status" value="1"/>
</dbReference>
<dbReference type="InterPro" id="IPR056924">
    <property type="entry name" value="SH3_Tf2-1"/>
</dbReference>
<dbReference type="EMBL" id="SZYD01000001">
    <property type="protein sequence ID" value="KAD7479276.1"/>
    <property type="molecule type" value="Genomic_DNA"/>
</dbReference>
<dbReference type="CDD" id="cd09274">
    <property type="entry name" value="RNase_HI_RT_Ty3"/>
    <property type="match status" value="1"/>
</dbReference>
<dbReference type="GO" id="GO:0016787">
    <property type="term" value="F:hydrolase activity"/>
    <property type="evidence" value="ECO:0007669"/>
    <property type="project" value="UniProtKB-KW"/>
</dbReference>
<comment type="caution">
    <text evidence="12">The sequence shown here is derived from an EMBL/GenBank/DDBJ whole genome shotgun (WGS) entry which is preliminary data.</text>
</comment>
<accession>A0A5N6Q5B3</accession>
<dbReference type="FunFam" id="3.30.70.270:FF:000020">
    <property type="entry name" value="Transposon Tf2-6 polyprotein-like Protein"/>
    <property type="match status" value="1"/>
</dbReference>
<gene>
    <name evidence="12" type="ORF">E3N88_02412</name>
</gene>
<organism evidence="12 13">
    <name type="scientific">Mikania micrantha</name>
    <name type="common">bitter vine</name>
    <dbReference type="NCBI Taxonomy" id="192012"/>
    <lineage>
        <taxon>Eukaryota</taxon>
        <taxon>Viridiplantae</taxon>
        <taxon>Streptophyta</taxon>
        <taxon>Embryophyta</taxon>
        <taxon>Tracheophyta</taxon>
        <taxon>Spermatophyta</taxon>
        <taxon>Magnoliopsida</taxon>
        <taxon>eudicotyledons</taxon>
        <taxon>Gunneridae</taxon>
        <taxon>Pentapetalae</taxon>
        <taxon>asterids</taxon>
        <taxon>campanulids</taxon>
        <taxon>Asterales</taxon>
        <taxon>Asteraceae</taxon>
        <taxon>Asteroideae</taxon>
        <taxon>Heliantheae alliance</taxon>
        <taxon>Eupatorieae</taxon>
        <taxon>Mikania</taxon>
    </lineage>
</organism>
<evidence type="ECO:0000256" key="2">
    <source>
        <dbReference type="ARBA" id="ARBA00022695"/>
    </source>
</evidence>
<dbReference type="PROSITE" id="PS50994">
    <property type="entry name" value="INTEGRASE"/>
    <property type="match status" value="1"/>
</dbReference>
<dbReference type="Pfam" id="PF17917">
    <property type="entry name" value="RT_RNaseH"/>
    <property type="match status" value="1"/>
</dbReference>
<dbReference type="AlphaFoldDB" id="A0A5N6Q5B3"/>
<protein>
    <recommendedName>
        <fullName evidence="14">Reverse transcriptase</fullName>
    </recommendedName>
</protein>
<dbReference type="Pfam" id="PF00098">
    <property type="entry name" value="zf-CCHC"/>
    <property type="match status" value="1"/>
</dbReference>
<evidence type="ECO:0000259" key="9">
    <source>
        <dbReference type="PROSITE" id="PS50158"/>
    </source>
</evidence>
<dbReference type="InterPro" id="IPR012337">
    <property type="entry name" value="RNaseH-like_sf"/>
</dbReference>
<dbReference type="SMART" id="SM00343">
    <property type="entry name" value="ZnF_C2HC"/>
    <property type="match status" value="1"/>
</dbReference>
<feature type="region of interest" description="Disordered" evidence="8">
    <location>
        <begin position="1149"/>
        <end position="1185"/>
    </location>
</feature>
<dbReference type="GO" id="GO:0004519">
    <property type="term" value="F:endonuclease activity"/>
    <property type="evidence" value="ECO:0007669"/>
    <property type="project" value="UniProtKB-KW"/>
</dbReference>
<dbReference type="Gene3D" id="3.30.70.270">
    <property type="match status" value="2"/>
</dbReference>
<dbReference type="PROSITE" id="PS50158">
    <property type="entry name" value="ZF_CCHC"/>
    <property type="match status" value="1"/>
</dbReference>
<dbReference type="InterPro" id="IPR043128">
    <property type="entry name" value="Rev_trsase/Diguanyl_cyclase"/>
</dbReference>
<dbReference type="PANTHER" id="PTHR35046:SF26">
    <property type="entry name" value="RNA-DIRECTED DNA POLYMERASE"/>
    <property type="match status" value="1"/>
</dbReference>
<dbReference type="InterPro" id="IPR001584">
    <property type="entry name" value="Integrase_cat-core"/>
</dbReference>
<evidence type="ECO:0000313" key="12">
    <source>
        <dbReference type="EMBL" id="KAD7479276.1"/>
    </source>
</evidence>
<evidence type="ECO:0000256" key="4">
    <source>
        <dbReference type="ARBA" id="ARBA00022759"/>
    </source>
</evidence>
<dbReference type="PROSITE" id="PS50878">
    <property type="entry name" value="RT_POL"/>
    <property type="match status" value="1"/>
</dbReference>
<reference evidence="12 13" key="1">
    <citation type="submission" date="2019-05" db="EMBL/GenBank/DDBJ databases">
        <title>Mikania micrantha, genome provides insights into the molecular mechanism of rapid growth.</title>
        <authorList>
            <person name="Liu B."/>
        </authorList>
    </citation>
    <scope>NUCLEOTIDE SEQUENCE [LARGE SCALE GENOMIC DNA]</scope>
    <source>
        <strain evidence="12">NLD-2019</strain>
        <tissue evidence="12">Leaf</tissue>
    </source>
</reference>
<dbReference type="CDD" id="cd01647">
    <property type="entry name" value="RT_LTR"/>
    <property type="match status" value="1"/>
</dbReference>
<evidence type="ECO:0000256" key="1">
    <source>
        <dbReference type="ARBA" id="ARBA00022679"/>
    </source>
</evidence>
<feature type="compositionally biased region" description="Polar residues" evidence="8">
    <location>
        <begin position="99"/>
        <end position="126"/>
    </location>
</feature>
<name>A0A5N6Q5B3_9ASTR</name>
<keyword evidence="4" id="KW-0255">Endonuclease</keyword>
<sequence length="1209" mass="138313">MKQKFLPSYYLQASFSQLHHLKQNQRPAEEHSREFEHLLMKCDLPEDDPQTLVRYLGGLDTRVANVVEMYPYATLDELTLLAHKVDTQQRTKNKLDMSRTFSKNTLPPTPNPTSKNSAPPESSLNPNRAPRRCFRCQGLGHIASDCPNKKIITIAEFEEGDTSFAIDPTLEPMSTIEPIVEELVGPDEGTCLVVRRVLNNTSEQASQILVSKLNLPTQPHPSPYVIQWLNQGKGIHVSHRVLLSLSIGRSYNDEIWCDVIPMDTCHVLLGRPWLFDRRVMHDGFHNTYSFTYKERRIVLTPLSPNHLDTKPPSSLSTLIKAELHEYSSIPNLLLTSPDEPDTCSKPEPHPLIQPILQSFTHVFPNEIPSGLPPLRTIQHKIDLIPGSVLPNKPAYRSNPQETEEMRKQVDDLLQKGLIREALSPCAVPTILVPKKNGEWRMCMDSRSINRITIKYRFPIPRLNDLLDELYGSTVFSKIDLRSGYHQIRIFEGDEWKTTFKTKEGLYEWLVMHFGLSNAPSTFMRLMNHVLKPFLGRFIMVYFDDILVFSKSVSDHQSHIQQLFHVLAQEKLYGNLEKCDFFTSQVTFLGYVVSDQGIQVDDRKIQAICDWPIPQSIQQVRSFHGLASFYRRFVKDFSIVMAPLTELTKLKQFKWNPQAQRAFEELKLRLTSAPVLALPCFNEVFEVFEVECDASGVGIGAVLLQQNRPIAYFSEKFNEAKRRYSTYDKEFYAIVRALDHWQHYLISKEFILHSDHEALKYIQGQHKLQSRHAKWVEFLQAFTFTIKHKSGRLNKGADALSRKYALITTLQLQILGLELLKQEYSTNLDFGDIFLRCQDHPTDVYHLSQGYLFKQHRLCIPRHSIRVLLIKETHDAKGHSLPHGKFLPLPVPTSPWEDISLDFVVGLPRTQRQKDSIMVVVDRFSKMVHFVACHTTYDAVQVATLFFREIVRLHGVPKSIVNDRDVKFLSHFLITLWRKLGTKLKFSTASHPQTDGQTEVTNRTLGSLLRALIPNNLKQWEDLLPQAEFAYNRAPNKTTGVSPFQVVYGLNPHTPLDLAVLDTSSKFSQEASDRASDIKTLHQRVHDKIVRSNELLKFPAKRRSKLSPRSDGPFKILTKVNDNAYKVSLPGAPQASATFNIADLEPYFDPSDPLPSLRSNFSEEGEDDRQAPIDPPESPEQLVDPAQYVELPEPFVGSSWVSCVWSDPSV</sequence>
<dbReference type="Pfam" id="PF24626">
    <property type="entry name" value="SH3_Tf2-1"/>
    <property type="match status" value="1"/>
</dbReference>
<keyword evidence="7" id="KW-0479">Metal-binding</keyword>
<proteinExistence type="predicted"/>
<evidence type="ECO:0000256" key="7">
    <source>
        <dbReference type="PROSITE-ProRule" id="PRU00047"/>
    </source>
</evidence>
<feature type="domain" description="Reverse transcriptase" evidence="10">
    <location>
        <begin position="411"/>
        <end position="592"/>
    </location>
</feature>
<dbReference type="CDD" id="cd00303">
    <property type="entry name" value="retropepsin_like"/>
    <property type="match status" value="1"/>
</dbReference>
<evidence type="ECO:0000259" key="11">
    <source>
        <dbReference type="PROSITE" id="PS50994"/>
    </source>
</evidence>
<dbReference type="InterPro" id="IPR043502">
    <property type="entry name" value="DNA/RNA_pol_sf"/>
</dbReference>
<evidence type="ECO:0000259" key="10">
    <source>
        <dbReference type="PROSITE" id="PS50878"/>
    </source>
</evidence>
<dbReference type="Gene3D" id="4.10.60.10">
    <property type="entry name" value="Zinc finger, CCHC-type"/>
    <property type="match status" value="1"/>
</dbReference>
<evidence type="ECO:0000256" key="6">
    <source>
        <dbReference type="ARBA" id="ARBA00022918"/>
    </source>
</evidence>
<keyword evidence="7" id="KW-0863">Zinc-finger</keyword>
<keyword evidence="7" id="KW-0862">Zinc</keyword>
<dbReference type="SUPFAM" id="SSF56672">
    <property type="entry name" value="DNA/RNA polymerases"/>
    <property type="match status" value="1"/>
</dbReference>
<keyword evidence="13" id="KW-1185">Reference proteome</keyword>
<dbReference type="InterPro" id="IPR001878">
    <property type="entry name" value="Znf_CCHC"/>
</dbReference>
<dbReference type="InterPro" id="IPR000477">
    <property type="entry name" value="RT_dom"/>
</dbReference>
<evidence type="ECO:0000256" key="8">
    <source>
        <dbReference type="SAM" id="MobiDB-lite"/>
    </source>
</evidence>
<keyword evidence="3" id="KW-0540">Nuclease</keyword>
<evidence type="ECO:0000256" key="5">
    <source>
        <dbReference type="ARBA" id="ARBA00022801"/>
    </source>
</evidence>
<dbReference type="SUPFAM" id="SSF53098">
    <property type="entry name" value="Ribonuclease H-like"/>
    <property type="match status" value="1"/>
</dbReference>
<dbReference type="GO" id="GO:0015074">
    <property type="term" value="P:DNA integration"/>
    <property type="evidence" value="ECO:0007669"/>
    <property type="project" value="InterPro"/>
</dbReference>
<evidence type="ECO:0000256" key="3">
    <source>
        <dbReference type="ARBA" id="ARBA00022722"/>
    </source>
</evidence>
<feature type="domain" description="Integrase catalytic" evidence="11">
    <location>
        <begin position="890"/>
        <end position="1050"/>
    </location>
</feature>
<keyword evidence="2" id="KW-0548">Nucleotidyltransferase</keyword>
<dbReference type="PANTHER" id="PTHR35046">
    <property type="entry name" value="ZINC KNUCKLE (CCHC-TYPE) FAMILY PROTEIN"/>
    <property type="match status" value="1"/>
</dbReference>
<dbReference type="Gene3D" id="3.10.10.10">
    <property type="entry name" value="HIV Type 1 Reverse Transcriptase, subunit A, domain 1"/>
    <property type="match status" value="1"/>
</dbReference>
<feature type="domain" description="CCHC-type" evidence="9">
    <location>
        <begin position="131"/>
        <end position="148"/>
    </location>
</feature>
<feature type="region of interest" description="Disordered" evidence="8">
    <location>
        <begin position="89"/>
        <end position="129"/>
    </location>
</feature>
<dbReference type="GO" id="GO:0003964">
    <property type="term" value="F:RNA-directed DNA polymerase activity"/>
    <property type="evidence" value="ECO:0007669"/>
    <property type="project" value="UniProtKB-KW"/>
</dbReference>
<dbReference type="InterPro" id="IPR036397">
    <property type="entry name" value="RNaseH_sf"/>
</dbReference>
<dbReference type="OrthoDB" id="407598at2759"/>
<dbReference type="GO" id="GO:0003676">
    <property type="term" value="F:nucleic acid binding"/>
    <property type="evidence" value="ECO:0007669"/>
    <property type="project" value="InterPro"/>
</dbReference>
<keyword evidence="5" id="KW-0378">Hydrolase</keyword>
<keyword evidence="1" id="KW-0808">Transferase</keyword>
<dbReference type="FunFam" id="3.30.420.10:FF:000032">
    <property type="entry name" value="Retrovirus-related Pol polyprotein from transposon 297-like Protein"/>
    <property type="match status" value="1"/>
</dbReference>
<evidence type="ECO:0000313" key="13">
    <source>
        <dbReference type="Proteomes" id="UP000326396"/>
    </source>
</evidence>
<dbReference type="InterPro" id="IPR041373">
    <property type="entry name" value="RT_RNaseH"/>
</dbReference>
<dbReference type="InterPro" id="IPR036875">
    <property type="entry name" value="Znf_CCHC_sf"/>
</dbReference>